<evidence type="ECO:0000259" key="2">
    <source>
        <dbReference type="Pfam" id="PF11618"/>
    </source>
</evidence>
<feature type="domain" description="RPGR-interacting protein 1 first C2" evidence="2">
    <location>
        <begin position="249"/>
        <end position="328"/>
    </location>
</feature>
<protein>
    <recommendedName>
        <fullName evidence="2">RPGR-interacting protein 1 first C2 domain-containing protein</fullName>
    </recommendedName>
</protein>
<dbReference type="EMBL" id="HBHY01018042">
    <property type="protein sequence ID" value="CAE0148029.1"/>
    <property type="molecule type" value="Transcribed_RNA"/>
</dbReference>
<keyword evidence="1" id="KW-0175">Coiled coil</keyword>
<proteinExistence type="predicted"/>
<sequence length="472" mass="51837">MSAGARVQLRHADRVSFGPQHLFIFVDPASGPVIESKLPTHDEAEKEIAVAMGVTSQIAGAAGGGNGHNRHVRAVLDDAVSLLPLVVEANHYSEEWERGIQFALRSLTVPHVQPDWSELLEPRIMVRVKYGETGVARMWDEEKFARRVIAMRDRYESLEEGLETVGEADPFAEGNEPVLVGEATLSLASLAYRMELSEQLSVLDYKNAVEGSVYVNALPCTADGKVLDVNDIFVEDPQELLGSSLAFQFHIDELRGIKRSYKTVFFRYSIYRQQVETDPKIAGINVQVNHRKVFSVTVDEQFLEFLTNASVRVQLWGTQATDVGAATALNKPRAMQRHLSASVAETGLNDANQSGAQAAAQSTIRALRAEVAREKLTKRRLLRKMASAERVLKNAVDAGECTDDTFSAVQKHLLPGGKTKIKAASRVIMASRRYGLAKLAEDPKRKARIGNTLSRIKSDSTAEDASAACVVQ</sequence>
<evidence type="ECO:0000313" key="3">
    <source>
        <dbReference type="EMBL" id="CAE0148029.1"/>
    </source>
</evidence>
<reference evidence="3" key="1">
    <citation type="submission" date="2021-01" db="EMBL/GenBank/DDBJ databases">
        <authorList>
            <person name="Corre E."/>
            <person name="Pelletier E."/>
            <person name="Niang G."/>
            <person name="Scheremetjew M."/>
            <person name="Finn R."/>
            <person name="Kale V."/>
            <person name="Holt S."/>
            <person name="Cochrane G."/>
            <person name="Meng A."/>
            <person name="Brown T."/>
            <person name="Cohen L."/>
        </authorList>
    </citation>
    <scope>NUCLEOTIDE SEQUENCE</scope>
    <source>
        <strain evidence="3">RCC927</strain>
    </source>
</reference>
<dbReference type="AlphaFoldDB" id="A0A7S3BXA9"/>
<gene>
    <name evidence="3" type="ORF">PSIN1315_LOCUS11629</name>
</gene>
<evidence type="ECO:0000256" key="1">
    <source>
        <dbReference type="SAM" id="Coils"/>
    </source>
</evidence>
<dbReference type="InterPro" id="IPR021656">
    <property type="entry name" value="C2-C2_1"/>
</dbReference>
<dbReference type="Gene3D" id="2.60.40.150">
    <property type="entry name" value="C2 domain"/>
    <property type="match status" value="1"/>
</dbReference>
<name>A0A7S3BXA9_9VIRI</name>
<feature type="coiled-coil region" evidence="1">
    <location>
        <begin position="364"/>
        <end position="398"/>
    </location>
</feature>
<dbReference type="InterPro" id="IPR035892">
    <property type="entry name" value="C2_domain_sf"/>
</dbReference>
<dbReference type="SUPFAM" id="SSF49562">
    <property type="entry name" value="C2 domain (Calcium/lipid-binding domain, CaLB)"/>
    <property type="match status" value="1"/>
</dbReference>
<dbReference type="Pfam" id="PF11618">
    <property type="entry name" value="C2-C2_1"/>
    <property type="match status" value="1"/>
</dbReference>
<organism evidence="3">
    <name type="scientific">Prasinoderma singulare</name>
    <dbReference type="NCBI Taxonomy" id="676789"/>
    <lineage>
        <taxon>Eukaryota</taxon>
        <taxon>Viridiplantae</taxon>
        <taxon>Prasinodermophyta</taxon>
        <taxon>Prasinodermophyceae</taxon>
        <taxon>Prasinodermales</taxon>
        <taxon>Prasinodermaceae</taxon>
        <taxon>Prasinoderma</taxon>
    </lineage>
</organism>
<accession>A0A7S3BXA9</accession>